<accession>A0ABU6V0H6</accession>
<proteinExistence type="predicted"/>
<feature type="compositionally biased region" description="Polar residues" evidence="1">
    <location>
        <begin position="68"/>
        <end position="77"/>
    </location>
</feature>
<feature type="region of interest" description="Disordered" evidence="1">
    <location>
        <begin position="63"/>
        <end position="91"/>
    </location>
</feature>
<gene>
    <name evidence="2" type="ORF">PIB30_103136</name>
</gene>
<organism evidence="2 3">
    <name type="scientific">Stylosanthes scabra</name>
    <dbReference type="NCBI Taxonomy" id="79078"/>
    <lineage>
        <taxon>Eukaryota</taxon>
        <taxon>Viridiplantae</taxon>
        <taxon>Streptophyta</taxon>
        <taxon>Embryophyta</taxon>
        <taxon>Tracheophyta</taxon>
        <taxon>Spermatophyta</taxon>
        <taxon>Magnoliopsida</taxon>
        <taxon>eudicotyledons</taxon>
        <taxon>Gunneridae</taxon>
        <taxon>Pentapetalae</taxon>
        <taxon>rosids</taxon>
        <taxon>fabids</taxon>
        <taxon>Fabales</taxon>
        <taxon>Fabaceae</taxon>
        <taxon>Papilionoideae</taxon>
        <taxon>50 kb inversion clade</taxon>
        <taxon>dalbergioids sensu lato</taxon>
        <taxon>Dalbergieae</taxon>
        <taxon>Pterocarpus clade</taxon>
        <taxon>Stylosanthes</taxon>
    </lineage>
</organism>
<keyword evidence="3" id="KW-1185">Reference proteome</keyword>
<dbReference type="Proteomes" id="UP001341840">
    <property type="component" value="Unassembled WGS sequence"/>
</dbReference>
<evidence type="ECO:0000256" key="1">
    <source>
        <dbReference type="SAM" id="MobiDB-lite"/>
    </source>
</evidence>
<protein>
    <submittedName>
        <fullName evidence="2">Uncharacterized protein</fullName>
    </submittedName>
</protein>
<evidence type="ECO:0000313" key="2">
    <source>
        <dbReference type="EMBL" id="MED6165808.1"/>
    </source>
</evidence>
<name>A0ABU6V0H6_9FABA</name>
<feature type="compositionally biased region" description="Gly residues" evidence="1">
    <location>
        <begin position="1"/>
        <end position="10"/>
    </location>
</feature>
<feature type="non-terminal residue" evidence="2">
    <location>
        <position position="1"/>
    </location>
</feature>
<dbReference type="EMBL" id="JASCZI010124126">
    <property type="protein sequence ID" value="MED6165808.1"/>
    <property type="molecule type" value="Genomic_DNA"/>
</dbReference>
<reference evidence="2 3" key="1">
    <citation type="journal article" date="2023" name="Plants (Basel)">
        <title>Bridging the Gap: Combining Genomics and Transcriptomics Approaches to Understand Stylosanthes scabra, an Orphan Legume from the Brazilian Caatinga.</title>
        <authorList>
            <person name="Ferreira-Neto J.R.C."/>
            <person name="da Silva M.D."/>
            <person name="Binneck E."/>
            <person name="de Melo N.F."/>
            <person name="da Silva R.H."/>
            <person name="de Melo A.L.T.M."/>
            <person name="Pandolfi V."/>
            <person name="Bustamante F.O."/>
            <person name="Brasileiro-Vidal A.C."/>
            <person name="Benko-Iseppon A.M."/>
        </authorList>
    </citation>
    <scope>NUCLEOTIDE SEQUENCE [LARGE SCALE GENOMIC DNA]</scope>
    <source>
        <tissue evidence="2">Leaves</tissue>
    </source>
</reference>
<evidence type="ECO:0000313" key="3">
    <source>
        <dbReference type="Proteomes" id="UP001341840"/>
    </source>
</evidence>
<sequence>GDQRGWQGGHQGKRFSTTPRVSIVNSSPSALTPGKEKKRKEETRQNVGIVSILPHGRRQCSGLVAGKRSSSSASTQTDFKEGGLRRSKFGTAGGGTCKATLTLKSL</sequence>
<feature type="region of interest" description="Disordered" evidence="1">
    <location>
        <begin position="1"/>
        <end position="45"/>
    </location>
</feature>
<feature type="compositionally biased region" description="Polar residues" evidence="1">
    <location>
        <begin position="14"/>
        <end position="30"/>
    </location>
</feature>
<comment type="caution">
    <text evidence="2">The sequence shown here is derived from an EMBL/GenBank/DDBJ whole genome shotgun (WGS) entry which is preliminary data.</text>
</comment>